<dbReference type="GO" id="GO:0042742">
    <property type="term" value="P:defense response to bacterium"/>
    <property type="evidence" value="ECO:0007669"/>
    <property type="project" value="UniProtKB-KW"/>
</dbReference>
<dbReference type="InterPro" id="IPR023347">
    <property type="entry name" value="Lysozyme_dom_sf"/>
</dbReference>
<comment type="caution">
    <text evidence="5">The sequence shown here is derived from an EMBL/GenBank/DDBJ whole genome shotgun (WGS) entry which is preliminary data.</text>
</comment>
<dbReference type="PANTHER" id="PTHR37406">
    <property type="entry name" value="T4-TYPE LYSOZYME 1-RELATED"/>
    <property type="match status" value="1"/>
</dbReference>
<dbReference type="InterPro" id="IPR002196">
    <property type="entry name" value="Glyco_hydro_24"/>
</dbReference>
<feature type="domain" description="Peptidoglycan binding" evidence="4">
    <location>
        <begin position="3"/>
        <end position="33"/>
    </location>
</feature>
<comment type="catalytic activity">
    <reaction evidence="3">
        <text>Hydrolysis of (1-&gt;4)-beta-linkages between N-acetylmuramic acid and N-acetyl-D-glucosamine residues in a peptidoglycan and between N-acetyl-D-glucosamine residues in chitodextrins.</text>
        <dbReference type="EC" id="3.2.1.17"/>
    </reaction>
</comment>
<dbReference type="GO" id="GO:0009253">
    <property type="term" value="P:peptidoglycan catabolic process"/>
    <property type="evidence" value="ECO:0007669"/>
    <property type="project" value="InterPro"/>
</dbReference>
<evidence type="ECO:0000313" key="6">
    <source>
        <dbReference type="Proteomes" id="UP000575068"/>
    </source>
</evidence>
<reference evidence="5 6" key="1">
    <citation type="submission" date="2020-08" db="EMBL/GenBank/DDBJ databases">
        <title>Genomic Encyclopedia of Type Strains, Phase IV (KMG-IV): sequencing the most valuable type-strain genomes for metagenomic binning, comparative biology and taxonomic classification.</title>
        <authorList>
            <person name="Goeker M."/>
        </authorList>
    </citation>
    <scope>NUCLEOTIDE SEQUENCE [LARGE SCALE GENOMIC DNA]</scope>
    <source>
        <strain evidence="5 6">DSM 7465</strain>
    </source>
</reference>
<dbReference type="PRINTS" id="PR00684">
    <property type="entry name" value="T4LYSOZYME"/>
</dbReference>
<dbReference type="GO" id="GO:0016998">
    <property type="term" value="P:cell wall macromolecule catabolic process"/>
    <property type="evidence" value="ECO:0007669"/>
    <property type="project" value="InterPro"/>
</dbReference>
<sequence>MNVRQLQERLGVTADGIIGPATLSAVNAALDAKAQANDPIITLATKHLNREEGRIPHAYQDHIGFWTIGVGRLIDKRKGGRLTDEEIDYLLANDIRRFMNAMKDWPAWQAVKDDPVRAVALLSMCFQLGVQGLAGFKNSLDLVAQKRWDEAAANMMQSKWAKQTPARAKRVTAMLETGVYQA</sequence>
<evidence type="ECO:0000256" key="1">
    <source>
        <dbReference type="ARBA" id="ARBA00022529"/>
    </source>
</evidence>
<gene>
    <name evidence="5" type="ORF">HNQ99_002706</name>
</gene>
<dbReference type="Pfam" id="PF09374">
    <property type="entry name" value="PG_binding_3"/>
    <property type="match status" value="1"/>
</dbReference>
<proteinExistence type="inferred from homology"/>
<keyword evidence="3 5" id="KW-0326">Glycosidase</keyword>
<dbReference type="Pfam" id="PF00959">
    <property type="entry name" value="Phage_lysozyme"/>
    <property type="match status" value="1"/>
</dbReference>
<dbReference type="Gene3D" id="1.20.141.10">
    <property type="entry name" value="Chitosanase, subunit A, domain 1"/>
    <property type="match status" value="1"/>
</dbReference>
<dbReference type="AlphaFoldDB" id="A0A840HXK4"/>
<keyword evidence="3 5" id="KW-0378">Hydrolase</keyword>
<keyword evidence="6" id="KW-1185">Reference proteome</keyword>
<dbReference type="Gene3D" id="1.10.530.40">
    <property type="match status" value="1"/>
</dbReference>
<organism evidence="5 6">
    <name type="scientific">Rhizorhapis suberifaciens</name>
    <name type="common">corky root of lettuce</name>
    <dbReference type="NCBI Taxonomy" id="13656"/>
    <lineage>
        <taxon>Bacteria</taxon>
        <taxon>Pseudomonadati</taxon>
        <taxon>Pseudomonadota</taxon>
        <taxon>Alphaproteobacteria</taxon>
        <taxon>Sphingomonadales</taxon>
        <taxon>Sphingomonadaceae</taxon>
        <taxon>Rhizorhapis</taxon>
    </lineage>
</organism>
<accession>A0A840HXK4</accession>
<evidence type="ECO:0000313" key="5">
    <source>
        <dbReference type="EMBL" id="MBB4642381.1"/>
    </source>
</evidence>
<dbReference type="GO" id="GO:0003796">
    <property type="term" value="F:lysozyme activity"/>
    <property type="evidence" value="ECO:0007669"/>
    <property type="project" value="UniProtKB-EC"/>
</dbReference>
<dbReference type="RefSeq" id="WP_184476421.1">
    <property type="nucleotide sequence ID" value="NZ_JACHOV010000010.1"/>
</dbReference>
<dbReference type="InterPro" id="IPR023346">
    <property type="entry name" value="Lysozyme-like_dom_sf"/>
</dbReference>
<dbReference type="GO" id="GO:0031640">
    <property type="term" value="P:killing of cells of another organism"/>
    <property type="evidence" value="ECO:0007669"/>
    <property type="project" value="UniProtKB-KW"/>
</dbReference>
<keyword evidence="1 3" id="KW-0929">Antimicrobial</keyword>
<dbReference type="EC" id="3.2.1.17" evidence="3"/>
<dbReference type="SUPFAM" id="SSF53955">
    <property type="entry name" value="Lysozyme-like"/>
    <property type="match status" value="2"/>
</dbReference>
<dbReference type="InterPro" id="IPR052619">
    <property type="entry name" value="Phage_lysozyme-like"/>
</dbReference>
<protein>
    <recommendedName>
        <fullName evidence="3">Lysozyme</fullName>
        <ecNumber evidence="3">3.2.1.17</ecNumber>
    </recommendedName>
</protein>
<dbReference type="EMBL" id="JACHOV010000010">
    <property type="protein sequence ID" value="MBB4642381.1"/>
    <property type="molecule type" value="Genomic_DNA"/>
</dbReference>
<dbReference type="Proteomes" id="UP000575068">
    <property type="component" value="Unassembled WGS sequence"/>
</dbReference>
<dbReference type="InterPro" id="IPR001165">
    <property type="entry name" value="T4-type_lysozyme"/>
</dbReference>
<name>A0A840HXK4_9SPHN</name>
<evidence type="ECO:0000259" key="4">
    <source>
        <dbReference type="Pfam" id="PF09374"/>
    </source>
</evidence>
<keyword evidence="2 3" id="KW-0081">Bacteriolytic enzyme</keyword>
<evidence type="ECO:0000256" key="3">
    <source>
        <dbReference type="RuleBase" id="RU003788"/>
    </source>
</evidence>
<evidence type="ECO:0000256" key="2">
    <source>
        <dbReference type="ARBA" id="ARBA00022638"/>
    </source>
</evidence>
<dbReference type="PANTHER" id="PTHR37406:SF1">
    <property type="entry name" value="T4-TYPE LYSOZYME 1-RELATED"/>
    <property type="match status" value="1"/>
</dbReference>
<dbReference type="InterPro" id="IPR018537">
    <property type="entry name" value="Peptidoglycan-bd_3"/>
</dbReference>
<comment type="similarity">
    <text evidence="3">Belongs to the glycosyl hydrolase 24 family.</text>
</comment>